<feature type="domain" description="Reverse transcriptase zinc-binding" evidence="1">
    <location>
        <begin position="17"/>
        <end position="109"/>
    </location>
</feature>
<evidence type="ECO:0000259" key="1">
    <source>
        <dbReference type="Pfam" id="PF13966"/>
    </source>
</evidence>
<dbReference type="OrthoDB" id="1000288at2759"/>
<evidence type="ECO:0000313" key="2">
    <source>
        <dbReference type="EMBL" id="OMO72106.1"/>
    </source>
</evidence>
<organism evidence="2 3">
    <name type="scientific">Corchorus capsularis</name>
    <name type="common">Jute</name>
    <dbReference type="NCBI Taxonomy" id="210143"/>
    <lineage>
        <taxon>Eukaryota</taxon>
        <taxon>Viridiplantae</taxon>
        <taxon>Streptophyta</taxon>
        <taxon>Embryophyta</taxon>
        <taxon>Tracheophyta</taxon>
        <taxon>Spermatophyta</taxon>
        <taxon>Magnoliopsida</taxon>
        <taxon>eudicotyledons</taxon>
        <taxon>Gunneridae</taxon>
        <taxon>Pentapetalae</taxon>
        <taxon>rosids</taxon>
        <taxon>malvids</taxon>
        <taxon>Malvales</taxon>
        <taxon>Malvaceae</taxon>
        <taxon>Grewioideae</taxon>
        <taxon>Apeibeae</taxon>
        <taxon>Corchorus</taxon>
    </lineage>
</organism>
<name>A0A1R3HNZ5_COCAP</name>
<dbReference type="AlphaFoldDB" id="A0A1R3HNZ5"/>
<dbReference type="Proteomes" id="UP000188268">
    <property type="component" value="Unassembled WGS sequence"/>
</dbReference>
<dbReference type="EMBL" id="AWWV01011485">
    <property type="protein sequence ID" value="OMO72106.1"/>
    <property type="molecule type" value="Genomic_DNA"/>
</dbReference>
<dbReference type="InterPro" id="IPR026960">
    <property type="entry name" value="RVT-Znf"/>
</dbReference>
<dbReference type="STRING" id="210143.A0A1R3HNZ5"/>
<dbReference type="Gramene" id="OMO72106">
    <property type="protein sequence ID" value="OMO72106"/>
    <property type="gene ID" value="CCACVL1_17948"/>
</dbReference>
<gene>
    <name evidence="2" type="ORF">CCACVL1_17948</name>
</gene>
<protein>
    <recommendedName>
        <fullName evidence="1">Reverse transcriptase zinc-binding domain-containing protein</fullName>
    </recommendedName>
</protein>
<comment type="caution">
    <text evidence="2">The sequence shown here is derived from an EMBL/GenBank/DDBJ whole genome shotgun (WGS) entry which is preliminary data.</text>
</comment>
<accession>A0A1R3HNZ5</accession>
<proteinExistence type="predicted"/>
<dbReference type="OMA" id="CIMAREI"/>
<dbReference type="Pfam" id="PF13966">
    <property type="entry name" value="zf-RVT"/>
    <property type="match status" value="1"/>
</dbReference>
<reference evidence="2 3" key="1">
    <citation type="submission" date="2013-09" db="EMBL/GenBank/DDBJ databases">
        <title>Corchorus capsularis genome sequencing.</title>
        <authorList>
            <person name="Alam M."/>
            <person name="Haque M.S."/>
            <person name="Islam M.S."/>
            <person name="Emdad E.M."/>
            <person name="Islam M.M."/>
            <person name="Ahmed B."/>
            <person name="Halim A."/>
            <person name="Hossen Q.M.M."/>
            <person name="Hossain M.Z."/>
            <person name="Ahmed R."/>
            <person name="Khan M.M."/>
            <person name="Islam R."/>
            <person name="Rashid M.M."/>
            <person name="Khan S.A."/>
            <person name="Rahman M.S."/>
            <person name="Alam M."/>
        </authorList>
    </citation>
    <scope>NUCLEOTIDE SEQUENCE [LARGE SCALE GENOMIC DNA]</scope>
    <source>
        <strain evidence="3">cv. CVL-1</strain>
        <tissue evidence="2">Whole seedling</tissue>
    </source>
</reference>
<sequence>MHSCDTFIWHGTSNGHYTVKSGYYVARNLLGKVSPALDYRAAIWSRLWGASVQPKIKFFLWRVRHNILPTKLNWQRRGIPIDDACPMCNGTESSLLHIFFTCPFSRKVWELCCPWIMDYLQGWMEEVNFWDCVLEEASQLGTLDLVAYNLLWSIWPNRNKSLHELVCKMPSALCAAAIRRVAEVVASSI</sequence>
<keyword evidence="3" id="KW-1185">Reference proteome</keyword>
<evidence type="ECO:0000313" key="3">
    <source>
        <dbReference type="Proteomes" id="UP000188268"/>
    </source>
</evidence>